<dbReference type="PANTHER" id="PTHR21301:SF10">
    <property type="entry name" value="REVERSE TRANSCRIPTASE DOMAIN-CONTAINING PROTEIN"/>
    <property type="match status" value="1"/>
</dbReference>
<organism evidence="2 3">
    <name type="scientific">Portunus trituberculatus</name>
    <name type="common">Swimming crab</name>
    <name type="synonym">Neptunus trituberculatus</name>
    <dbReference type="NCBI Taxonomy" id="210409"/>
    <lineage>
        <taxon>Eukaryota</taxon>
        <taxon>Metazoa</taxon>
        <taxon>Ecdysozoa</taxon>
        <taxon>Arthropoda</taxon>
        <taxon>Crustacea</taxon>
        <taxon>Multicrustacea</taxon>
        <taxon>Malacostraca</taxon>
        <taxon>Eumalacostraca</taxon>
        <taxon>Eucarida</taxon>
        <taxon>Decapoda</taxon>
        <taxon>Pleocyemata</taxon>
        <taxon>Brachyura</taxon>
        <taxon>Eubrachyura</taxon>
        <taxon>Portunoidea</taxon>
        <taxon>Portunidae</taxon>
        <taxon>Portuninae</taxon>
        <taxon>Portunus</taxon>
    </lineage>
</organism>
<keyword evidence="3" id="KW-1185">Reference proteome</keyword>
<dbReference type="EMBL" id="VSRR010012504">
    <property type="protein sequence ID" value="MPC54633.1"/>
    <property type="molecule type" value="Genomic_DNA"/>
</dbReference>
<sequence length="254" mass="29821">MESPWEALLKCFLPTFFTGTIEESILKNNKLHIYGCYVDDIFVCIKDQRQLQQLKQHQSEASILTFTHEVAVNGNLPFLDVLTTATNVGFITTVYTKPSNQGSCLNGKSECPQHYRNSTINAYIRCFLTHCSSWNNTHRELERITQVLINNRYGNTEVNDAIKNAINKWYKKEDPVKNDKILLCYKNIMSTEYKTDEHIIKDIIQHHVYKRRTHHFTHYIQHQENIIAADKEQNNYKKILPTRRPCHLQTHLQN</sequence>
<feature type="domain" description="Helix-turn-helix" evidence="1">
    <location>
        <begin position="104"/>
        <end position="163"/>
    </location>
</feature>
<gene>
    <name evidence="2" type="ORF">E2C01_048556</name>
</gene>
<evidence type="ECO:0000259" key="1">
    <source>
        <dbReference type="Pfam" id="PF26215"/>
    </source>
</evidence>
<evidence type="ECO:0000313" key="3">
    <source>
        <dbReference type="Proteomes" id="UP000324222"/>
    </source>
</evidence>
<accession>A0A5B7GBG5</accession>
<dbReference type="AlphaFoldDB" id="A0A5B7GBG5"/>
<evidence type="ECO:0000313" key="2">
    <source>
        <dbReference type="EMBL" id="MPC54633.1"/>
    </source>
</evidence>
<dbReference type="PANTHER" id="PTHR21301">
    <property type="entry name" value="REVERSE TRANSCRIPTASE"/>
    <property type="match status" value="1"/>
</dbReference>
<dbReference type="InterPro" id="IPR058912">
    <property type="entry name" value="HTH_animal"/>
</dbReference>
<reference evidence="2 3" key="1">
    <citation type="submission" date="2019-05" db="EMBL/GenBank/DDBJ databases">
        <title>Another draft genome of Portunus trituberculatus and its Hox gene families provides insights of decapod evolution.</title>
        <authorList>
            <person name="Jeong J.-H."/>
            <person name="Song I."/>
            <person name="Kim S."/>
            <person name="Choi T."/>
            <person name="Kim D."/>
            <person name="Ryu S."/>
            <person name="Kim W."/>
        </authorList>
    </citation>
    <scope>NUCLEOTIDE SEQUENCE [LARGE SCALE GENOMIC DNA]</scope>
    <source>
        <tissue evidence="2">Muscle</tissue>
    </source>
</reference>
<comment type="caution">
    <text evidence="2">The sequence shown here is derived from an EMBL/GenBank/DDBJ whole genome shotgun (WGS) entry which is preliminary data.</text>
</comment>
<dbReference type="Proteomes" id="UP000324222">
    <property type="component" value="Unassembled WGS sequence"/>
</dbReference>
<dbReference type="Pfam" id="PF26215">
    <property type="entry name" value="HTH_animal"/>
    <property type="match status" value="1"/>
</dbReference>
<proteinExistence type="predicted"/>
<protein>
    <recommendedName>
        <fullName evidence="1">Helix-turn-helix domain-containing protein</fullName>
    </recommendedName>
</protein>
<dbReference type="OrthoDB" id="6378814at2759"/>
<name>A0A5B7GBG5_PORTR</name>